<reference evidence="1" key="1">
    <citation type="journal article" date="2014" name="Front. Microbiol.">
        <title>High frequency of phylogenetically diverse reductive dehalogenase-homologous genes in deep subseafloor sedimentary metagenomes.</title>
        <authorList>
            <person name="Kawai M."/>
            <person name="Futagami T."/>
            <person name="Toyoda A."/>
            <person name="Takaki Y."/>
            <person name="Nishi S."/>
            <person name="Hori S."/>
            <person name="Arai W."/>
            <person name="Tsubouchi T."/>
            <person name="Morono Y."/>
            <person name="Uchiyama I."/>
            <person name="Ito T."/>
            <person name="Fujiyama A."/>
            <person name="Inagaki F."/>
            <person name="Takami H."/>
        </authorList>
    </citation>
    <scope>NUCLEOTIDE SEQUENCE</scope>
    <source>
        <strain evidence="1">Expedition CK06-06</strain>
    </source>
</reference>
<comment type="caution">
    <text evidence="1">The sequence shown here is derived from an EMBL/GenBank/DDBJ whole genome shotgun (WGS) entry which is preliminary data.</text>
</comment>
<organism evidence="1">
    <name type="scientific">marine sediment metagenome</name>
    <dbReference type="NCBI Taxonomy" id="412755"/>
    <lineage>
        <taxon>unclassified sequences</taxon>
        <taxon>metagenomes</taxon>
        <taxon>ecological metagenomes</taxon>
    </lineage>
</organism>
<dbReference type="AlphaFoldDB" id="X1PH18"/>
<feature type="non-terminal residue" evidence="1">
    <location>
        <position position="261"/>
    </location>
</feature>
<dbReference type="EMBL" id="BARV01027527">
    <property type="protein sequence ID" value="GAI38320.1"/>
    <property type="molecule type" value="Genomic_DNA"/>
</dbReference>
<evidence type="ECO:0000313" key="1">
    <source>
        <dbReference type="EMBL" id="GAI38320.1"/>
    </source>
</evidence>
<accession>X1PH18</accession>
<sequence length="261" mass="29700">VETRLSLAEYCRTSTDEQAARLLESDEDAENDDTVRQRRSVATVPGTSAHWREDICIELSRNEAEFLCDKIRYSEEVRDSVPAQIINAGLLDNADITQAPSFSALSARLVSHDVNVSSRCKDIALRARRFSDAVEGAHIRFNRVIAEKLGHAERTEVLDNDFAQWREQAHALGIFHEDALHEWTHLHPDNVLRLSLNTVKFLRDWNAAMLSGEAVGELDRIVERQAVANKGNRSLLKKSLSADTDWRGMRALEYRWPQVRQ</sequence>
<gene>
    <name evidence="1" type="ORF">S06H3_44288</name>
</gene>
<protein>
    <submittedName>
        <fullName evidence="1">Uncharacterized protein</fullName>
    </submittedName>
</protein>
<proteinExistence type="predicted"/>
<feature type="non-terminal residue" evidence="1">
    <location>
        <position position="1"/>
    </location>
</feature>
<name>X1PH18_9ZZZZ</name>